<dbReference type="AlphaFoldDB" id="A0A9W4T434"/>
<organism evidence="2 3">
    <name type="scientific">Funneliformis geosporum</name>
    <dbReference type="NCBI Taxonomy" id="1117311"/>
    <lineage>
        <taxon>Eukaryota</taxon>
        <taxon>Fungi</taxon>
        <taxon>Fungi incertae sedis</taxon>
        <taxon>Mucoromycota</taxon>
        <taxon>Glomeromycotina</taxon>
        <taxon>Glomeromycetes</taxon>
        <taxon>Glomerales</taxon>
        <taxon>Glomeraceae</taxon>
        <taxon>Funneliformis</taxon>
    </lineage>
</organism>
<feature type="compositionally biased region" description="Polar residues" evidence="1">
    <location>
        <begin position="231"/>
        <end position="247"/>
    </location>
</feature>
<proteinExistence type="predicted"/>
<evidence type="ECO:0000256" key="1">
    <source>
        <dbReference type="SAM" id="MobiDB-lite"/>
    </source>
</evidence>
<reference evidence="2" key="1">
    <citation type="submission" date="2022-08" db="EMBL/GenBank/DDBJ databases">
        <authorList>
            <person name="Kallberg Y."/>
            <person name="Tangrot J."/>
            <person name="Rosling A."/>
        </authorList>
    </citation>
    <scope>NUCLEOTIDE SEQUENCE</scope>
    <source>
        <strain evidence="2">Wild A</strain>
    </source>
</reference>
<dbReference type="EMBL" id="CAMKVN010007747">
    <property type="protein sequence ID" value="CAI2191805.1"/>
    <property type="molecule type" value="Genomic_DNA"/>
</dbReference>
<keyword evidence="3" id="KW-1185">Reference proteome</keyword>
<comment type="caution">
    <text evidence="2">The sequence shown here is derived from an EMBL/GenBank/DDBJ whole genome shotgun (WGS) entry which is preliminary data.</text>
</comment>
<sequence>MLSEIKEAGLGFEYFLKTPCEDWDAVQYHKSWKDSNLGLDKASVIRRFNTQLRKIIAQGTEEEKKNAIRVEKQFQLPMELRLRMVMDFASATTATHGTSSSHGYGLRLRCWLQLPMELRLRMVMDFASALESKRGGRIDNFWLKSLHGLKCNHTENDKINAENVFVSCDLDGIQFGGSYNEMQFAGTGNNFQGHKRPYENREQTSVEEIKRNNDKALKRTKIEHYFHNRNDTSSSRETQHEQQSFGNMDNEEELPAITLIKPPGDIQNGYTTPSPCSPKSKNTAIELPMLDLQSKILVDIDNNPFLEESDVILSIDDIPGDLTFEDGNSADDFLIREINVSSLFRNYQNQSLKLARDKGLLVE</sequence>
<dbReference type="Proteomes" id="UP001153678">
    <property type="component" value="Unassembled WGS sequence"/>
</dbReference>
<dbReference type="OrthoDB" id="2448101at2759"/>
<protein>
    <submittedName>
        <fullName evidence="2">14680_t:CDS:1</fullName>
    </submittedName>
</protein>
<name>A0A9W4T434_9GLOM</name>
<evidence type="ECO:0000313" key="3">
    <source>
        <dbReference type="Proteomes" id="UP001153678"/>
    </source>
</evidence>
<accession>A0A9W4T434</accession>
<evidence type="ECO:0000313" key="2">
    <source>
        <dbReference type="EMBL" id="CAI2191805.1"/>
    </source>
</evidence>
<feature type="region of interest" description="Disordered" evidence="1">
    <location>
        <begin position="225"/>
        <end position="250"/>
    </location>
</feature>
<gene>
    <name evidence="2" type="ORF">FWILDA_LOCUS15256</name>
</gene>